<accession>A0A934R6Z5</accession>
<name>A0A934R6Z5_9BACT</name>
<gene>
    <name evidence="2" type="ORF">JIN84_17915</name>
</gene>
<dbReference type="EMBL" id="JAENIK010000012">
    <property type="protein sequence ID" value="MBK1817502.1"/>
    <property type="molecule type" value="Genomic_DNA"/>
</dbReference>
<evidence type="ECO:0000256" key="1">
    <source>
        <dbReference type="SAM" id="MobiDB-lite"/>
    </source>
</evidence>
<organism evidence="2 3">
    <name type="scientific">Luteolibacter yonseiensis</name>
    <dbReference type="NCBI Taxonomy" id="1144680"/>
    <lineage>
        <taxon>Bacteria</taxon>
        <taxon>Pseudomonadati</taxon>
        <taxon>Verrucomicrobiota</taxon>
        <taxon>Verrucomicrobiia</taxon>
        <taxon>Verrucomicrobiales</taxon>
        <taxon>Verrucomicrobiaceae</taxon>
        <taxon>Luteolibacter</taxon>
    </lineage>
</organism>
<evidence type="ECO:0000313" key="3">
    <source>
        <dbReference type="Proteomes" id="UP000600139"/>
    </source>
</evidence>
<reference evidence="2" key="1">
    <citation type="submission" date="2021-01" db="EMBL/GenBank/DDBJ databases">
        <title>Modified the classification status of verrucomicrobia.</title>
        <authorList>
            <person name="Feng X."/>
        </authorList>
    </citation>
    <scope>NUCLEOTIDE SEQUENCE</scope>
    <source>
        <strain evidence="2">JCM 18052</strain>
    </source>
</reference>
<protein>
    <submittedName>
        <fullName evidence="2">Uncharacterized protein</fullName>
    </submittedName>
</protein>
<keyword evidence="3" id="KW-1185">Reference proteome</keyword>
<comment type="caution">
    <text evidence="2">The sequence shown here is derived from an EMBL/GenBank/DDBJ whole genome shotgun (WGS) entry which is preliminary data.</text>
</comment>
<evidence type="ECO:0000313" key="2">
    <source>
        <dbReference type="EMBL" id="MBK1817502.1"/>
    </source>
</evidence>
<proteinExistence type="predicted"/>
<dbReference type="AlphaFoldDB" id="A0A934R6Z5"/>
<sequence>MNRNPDIDLDNEAVPPGYALLEGKLLMATARAAKIPFGLATRRVPCSNSHRKDTVGLILRAEDLQPMKEALERKITKRTVASYRQGDHQHASQQPSIVK</sequence>
<dbReference type="RefSeq" id="WP_200352442.1">
    <property type="nucleotide sequence ID" value="NZ_BAABHZ010000001.1"/>
</dbReference>
<dbReference type="Proteomes" id="UP000600139">
    <property type="component" value="Unassembled WGS sequence"/>
</dbReference>
<feature type="region of interest" description="Disordered" evidence="1">
    <location>
        <begin position="79"/>
        <end position="99"/>
    </location>
</feature>